<evidence type="ECO:0000259" key="6">
    <source>
        <dbReference type="Pfam" id="PF00061"/>
    </source>
</evidence>
<evidence type="ECO:0000256" key="1">
    <source>
        <dbReference type="ARBA" id="ARBA00008390"/>
    </source>
</evidence>
<comment type="similarity">
    <text evidence="1">Belongs to the calycin superfamily. Fatty-acid binding protein (FABP) family.</text>
</comment>
<dbReference type="Gene3D" id="2.40.128.20">
    <property type="match status" value="1"/>
</dbReference>
<dbReference type="FunFam" id="2.40.128.20:FF:000001">
    <property type="entry name" value="Fatty acid-binding protein, adipocyte"/>
    <property type="match status" value="1"/>
</dbReference>
<name>A0A2H8TFV6_9HEMI</name>
<sequence length="135" mass="15168">MEAFLNKKYKLNSSEKFDEYMKALGVGMMTRKLGNTVSPVVELTKSDDGKFVLSSNSTFKNSSIAFKLNEEFDEETPDGRKVKSIITQDGNKLVHTQKCDKHNATTIVREFEPDQLKMVKTIIKSVTTKGLGKIT</sequence>
<accession>A0A2H8TFV6</accession>
<dbReference type="PRINTS" id="PR00178">
    <property type="entry name" value="FATTYACIDBP"/>
</dbReference>
<dbReference type="InterPro" id="IPR031259">
    <property type="entry name" value="ILBP"/>
</dbReference>
<evidence type="ECO:0000256" key="4">
    <source>
        <dbReference type="ARBA" id="ARBA00072951"/>
    </source>
</evidence>
<dbReference type="InterPro" id="IPR000463">
    <property type="entry name" value="Fatty_acid-bd"/>
</dbReference>
<protein>
    <recommendedName>
        <fullName evidence="4">Fatty acid-binding protein, muscle</fullName>
    </recommendedName>
    <alternativeName>
        <fullName evidence="5">M-FABP</fullName>
    </alternativeName>
</protein>
<dbReference type="AlphaFoldDB" id="A0A2H8TFV6"/>
<proteinExistence type="inferred from homology"/>
<dbReference type="EMBL" id="GFXV01001136">
    <property type="protein sequence ID" value="MBW12941.1"/>
    <property type="molecule type" value="Transcribed_RNA"/>
</dbReference>
<keyword evidence="2" id="KW-0446">Lipid-binding</keyword>
<dbReference type="OrthoDB" id="354351at2759"/>
<dbReference type="Pfam" id="PF00061">
    <property type="entry name" value="Lipocalin"/>
    <property type="match status" value="1"/>
</dbReference>
<feature type="domain" description="Lipocalin/cytosolic fatty-acid binding" evidence="6">
    <location>
        <begin position="9"/>
        <end position="127"/>
    </location>
</feature>
<evidence type="ECO:0000313" key="7">
    <source>
        <dbReference type="EMBL" id="MBW12941.1"/>
    </source>
</evidence>
<evidence type="ECO:0000256" key="3">
    <source>
        <dbReference type="ARBA" id="ARBA00057009"/>
    </source>
</evidence>
<organism evidence="7">
    <name type="scientific">Melanaphis sacchari</name>
    <dbReference type="NCBI Taxonomy" id="742174"/>
    <lineage>
        <taxon>Eukaryota</taxon>
        <taxon>Metazoa</taxon>
        <taxon>Ecdysozoa</taxon>
        <taxon>Arthropoda</taxon>
        <taxon>Hexapoda</taxon>
        <taxon>Insecta</taxon>
        <taxon>Pterygota</taxon>
        <taxon>Neoptera</taxon>
        <taxon>Paraneoptera</taxon>
        <taxon>Hemiptera</taxon>
        <taxon>Sternorrhyncha</taxon>
        <taxon>Aphidomorpha</taxon>
        <taxon>Aphidoidea</taxon>
        <taxon>Aphididae</taxon>
        <taxon>Aphidini</taxon>
        <taxon>Melanaphis</taxon>
    </lineage>
</organism>
<gene>
    <name evidence="7" type="primary">FABPM_1</name>
</gene>
<dbReference type="GO" id="GO:0005504">
    <property type="term" value="F:fatty acid binding"/>
    <property type="evidence" value="ECO:0007669"/>
    <property type="project" value="UniProtKB-ARBA"/>
</dbReference>
<reference evidence="7" key="1">
    <citation type="submission" date="2017-10" db="EMBL/GenBank/DDBJ databases">
        <title>Transcriptome Assembly of Sugarcane Aphid Adults.</title>
        <authorList>
            <person name="Scully E.D."/>
            <person name="Palmer N.A."/>
            <person name="Geib S.M."/>
            <person name="Sarath G."/>
            <person name="Sattler S.E."/>
        </authorList>
    </citation>
    <scope>NUCLEOTIDE SEQUENCE</scope>
    <source>
        <tissue evidence="7">Whole body</tissue>
    </source>
</reference>
<dbReference type="PANTHER" id="PTHR11955">
    <property type="entry name" value="FATTY ACID BINDING PROTEIN"/>
    <property type="match status" value="1"/>
</dbReference>
<evidence type="ECO:0000256" key="2">
    <source>
        <dbReference type="ARBA" id="ARBA00023121"/>
    </source>
</evidence>
<comment type="function">
    <text evidence="3">Binds fatty acids in a 1:1 molar ratio.</text>
</comment>
<dbReference type="InterPro" id="IPR012674">
    <property type="entry name" value="Calycin"/>
</dbReference>
<evidence type="ECO:0000256" key="5">
    <source>
        <dbReference type="ARBA" id="ARBA00081149"/>
    </source>
</evidence>
<dbReference type="InterPro" id="IPR000566">
    <property type="entry name" value="Lipocln_cytosolic_FA-bd_dom"/>
</dbReference>
<dbReference type="SUPFAM" id="SSF50814">
    <property type="entry name" value="Lipocalins"/>
    <property type="match status" value="1"/>
</dbReference>